<feature type="region of interest" description="Disordered" evidence="1">
    <location>
        <begin position="291"/>
        <end position="415"/>
    </location>
</feature>
<dbReference type="OrthoDB" id="8625101at2759"/>
<accession>K1V296</accession>
<protein>
    <submittedName>
        <fullName evidence="2">Uncharacterized protein</fullName>
    </submittedName>
</protein>
<feature type="region of interest" description="Disordered" evidence="1">
    <location>
        <begin position="196"/>
        <end position="254"/>
    </location>
</feature>
<feature type="compositionally biased region" description="Low complexity" evidence="1">
    <location>
        <begin position="238"/>
        <end position="247"/>
    </location>
</feature>
<dbReference type="HOGENOM" id="CLU_662550_0_0_1"/>
<proteinExistence type="predicted"/>
<comment type="caution">
    <text evidence="2">The sequence shown here is derived from an EMBL/GenBank/DDBJ whole genome shotgun (WGS) entry which is preliminary data.</text>
</comment>
<dbReference type="STRING" id="1220162.K1V296"/>
<dbReference type="Proteomes" id="UP000006757">
    <property type="component" value="Unassembled WGS sequence"/>
</dbReference>
<feature type="compositionally biased region" description="Basic and acidic residues" evidence="1">
    <location>
        <begin position="291"/>
        <end position="311"/>
    </location>
</feature>
<organism evidence="2 3">
    <name type="scientific">Trichosporon asahii var. asahii (strain CBS 8904)</name>
    <name type="common">Yeast</name>
    <dbReference type="NCBI Taxonomy" id="1220162"/>
    <lineage>
        <taxon>Eukaryota</taxon>
        <taxon>Fungi</taxon>
        <taxon>Dikarya</taxon>
        <taxon>Basidiomycota</taxon>
        <taxon>Agaricomycotina</taxon>
        <taxon>Tremellomycetes</taxon>
        <taxon>Trichosporonales</taxon>
        <taxon>Trichosporonaceae</taxon>
        <taxon>Trichosporon</taxon>
    </lineage>
</organism>
<evidence type="ECO:0000256" key="1">
    <source>
        <dbReference type="SAM" id="MobiDB-lite"/>
    </source>
</evidence>
<dbReference type="AlphaFoldDB" id="K1V296"/>
<feature type="compositionally biased region" description="Basic and acidic residues" evidence="1">
    <location>
        <begin position="196"/>
        <end position="222"/>
    </location>
</feature>
<dbReference type="PANTHER" id="PTHR13199:SF11">
    <property type="entry name" value="PROTEIN ATOSSA"/>
    <property type="match status" value="1"/>
</dbReference>
<dbReference type="InParanoid" id="K1V296"/>
<dbReference type="EMBL" id="AMBO01000398">
    <property type="protein sequence ID" value="EKC98044.1"/>
    <property type="molecule type" value="Genomic_DNA"/>
</dbReference>
<sequence length="415" mass="46323">MSAAPHANTNFELHMKAVAIGKCDPEIRAPKALTLPFTAQCYDLGERQSPWVGDVDIERHFFEKYAAAQSCPSPSPSGYSPSTDFNSELPPSYPGYRVPPVGQLQLLIKTPKAAVKAFIVSYDLTAVPVGGRLLARERTYVSRPSSTSPDAPRAESLRFAVQLQFVCTRQDRKRQYHLSRSVKLVFAAGPGWDEGEQRVERHDEVVPPERRRRRESSPEAVRRRSLLASSPAERRRSFASSFASSPIDSPPRRRSIYAQSPEATSLGSPRQSLGQTIESWAAIRTEWEHRREVEQAEKAERERKEKEDPRPRLRRMPTRLEGFQPPPARPTSPTPPRAQPSLLSALRAASPVPPSPITMSSTAPPASPAEPQTPRRTRLELAEIERGATPPLSPRRRTSAVDRELSELLRSTTLQ</sequence>
<dbReference type="eggNOG" id="KOG2306">
    <property type="taxonomic scope" value="Eukaryota"/>
</dbReference>
<name>K1V296_TRIAC</name>
<evidence type="ECO:0000313" key="3">
    <source>
        <dbReference type="Proteomes" id="UP000006757"/>
    </source>
</evidence>
<feature type="compositionally biased region" description="Low complexity" evidence="1">
    <location>
        <begin position="357"/>
        <end position="374"/>
    </location>
</feature>
<dbReference type="PANTHER" id="PTHR13199">
    <property type="entry name" value="GH03947P"/>
    <property type="match status" value="1"/>
</dbReference>
<gene>
    <name evidence="2" type="ORF">A1Q2_07590</name>
</gene>
<feature type="compositionally biased region" description="Basic and acidic residues" evidence="1">
    <location>
        <begin position="377"/>
        <end position="386"/>
    </location>
</feature>
<dbReference type="InterPro" id="IPR051506">
    <property type="entry name" value="ATOS_Transcription_Regulators"/>
</dbReference>
<reference evidence="2 3" key="1">
    <citation type="journal article" date="2012" name="Eukaryot. Cell">
        <title>Genome sequence of the Trichosporon asahii environmental strain CBS 8904.</title>
        <authorList>
            <person name="Yang R.Y."/>
            <person name="Li H.T."/>
            <person name="Zhu H."/>
            <person name="Zhou G.P."/>
            <person name="Wang M."/>
            <person name="Wang L."/>
        </authorList>
    </citation>
    <scope>NUCLEOTIDE SEQUENCE [LARGE SCALE GENOMIC DNA]</scope>
    <source>
        <strain evidence="2 3">CBS 8904</strain>
    </source>
</reference>
<keyword evidence="3" id="KW-1185">Reference proteome</keyword>
<feature type="compositionally biased region" description="Pro residues" evidence="1">
    <location>
        <begin position="324"/>
        <end position="338"/>
    </location>
</feature>
<evidence type="ECO:0000313" key="2">
    <source>
        <dbReference type="EMBL" id="EKC98044.1"/>
    </source>
</evidence>